<evidence type="ECO:0000256" key="1">
    <source>
        <dbReference type="ARBA" id="ARBA00010641"/>
    </source>
</evidence>
<sequence length="157" mass="18719">MNKKELGALIIDGTDDFYRVAKSILKEDADCQDAVQEAVSKAFAKIDTLREKKYAKTWFIRILLNECYRMLRQRKREAAYHEQISGEEIRQHQYSDLYQKIMSLEVEYRVPLVLYYLNQYTIKEIGQMLDLGDSAIKMRLSRARKMMRRMYEQEDAV</sequence>
<dbReference type="Proteomes" id="UP001469749">
    <property type="component" value="Unassembled WGS sequence"/>
</dbReference>
<dbReference type="InterPro" id="IPR013325">
    <property type="entry name" value="RNA_pol_sigma_r2"/>
</dbReference>
<dbReference type="InterPro" id="IPR014284">
    <property type="entry name" value="RNA_pol_sigma-70_dom"/>
</dbReference>
<comment type="caution">
    <text evidence="7">The sequence shown here is derived from an EMBL/GenBank/DDBJ whole genome shotgun (WGS) entry which is preliminary data.</text>
</comment>
<dbReference type="Gene3D" id="1.10.1740.10">
    <property type="match status" value="1"/>
</dbReference>
<evidence type="ECO:0000259" key="6">
    <source>
        <dbReference type="Pfam" id="PF08281"/>
    </source>
</evidence>
<evidence type="ECO:0000256" key="2">
    <source>
        <dbReference type="ARBA" id="ARBA00023015"/>
    </source>
</evidence>
<dbReference type="InterPro" id="IPR013249">
    <property type="entry name" value="RNA_pol_sigma70_r4_t2"/>
</dbReference>
<reference evidence="7 8" key="1">
    <citation type="submission" date="2024-03" db="EMBL/GenBank/DDBJ databases">
        <title>Human intestinal bacterial collection.</title>
        <authorList>
            <person name="Pauvert C."/>
            <person name="Hitch T.C.A."/>
            <person name="Clavel T."/>
        </authorList>
    </citation>
    <scope>NUCLEOTIDE SEQUENCE [LARGE SCALE GENOMIC DNA]</scope>
    <source>
        <strain evidence="7 8">CLA-AA-H190</strain>
    </source>
</reference>
<feature type="domain" description="RNA polymerase sigma factor 70 region 4 type 2" evidence="6">
    <location>
        <begin position="97"/>
        <end position="147"/>
    </location>
</feature>
<organism evidence="7 8">
    <name type="scientific">Coprococcus intestinihominis</name>
    <dbReference type="NCBI Taxonomy" id="3133154"/>
    <lineage>
        <taxon>Bacteria</taxon>
        <taxon>Bacillati</taxon>
        <taxon>Bacillota</taxon>
        <taxon>Clostridia</taxon>
        <taxon>Lachnospirales</taxon>
        <taxon>Lachnospiraceae</taxon>
        <taxon>Coprococcus</taxon>
    </lineage>
</organism>
<dbReference type="EMBL" id="JBBMEK010000023">
    <property type="protein sequence ID" value="MEQ2364133.1"/>
    <property type="molecule type" value="Genomic_DNA"/>
</dbReference>
<evidence type="ECO:0000313" key="7">
    <source>
        <dbReference type="EMBL" id="MEQ2364133.1"/>
    </source>
</evidence>
<evidence type="ECO:0000259" key="5">
    <source>
        <dbReference type="Pfam" id="PF04542"/>
    </source>
</evidence>
<keyword evidence="4" id="KW-0804">Transcription</keyword>
<feature type="domain" description="RNA polymerase sigma-70 region 2" evidence="5">
    <location>
        <begin position="17"/>
        <end position="76"/>
    </location>
</feature>
<dbReference type="PANTHER" id="PTHR43133:SF51">
    <property type="entry name" value="RNA POLYMERASE SIGMA FACTOR"/>
    <property type="match status" value="1"/>
</dbReference>
<dbReference type="NCBIfam" id="TIGR02937">
    <property type="entry name" value="sigma70-ECF"/>
    <property type="match status" value="1"/>
</dbReference>
<dbReference type="InterPro" id="IPR039425">
    <property type="entry name" value="RNA_pol_sigma-70-like"/>
</dbReference>
<dbReference type="SUPFAM" id="SSF88946">
    <property type="entry name" value="Sigma2 domain of RNA polymerase sigma factors"/>
    <property type="match status" value="1"/>
</dbReference>
<accession>A0ABV1B107</accession>
<dbReference type="InterPro" id="IPR007627">
    <property type="entry name" value="RNA_pol_sigma70_r2"/>
</dbReference>
<dbReference type="Gene3D" id="1.10.10.10">
    <property type="entry name" value="Winged helix-like DNA-binding domain superfamily/Winged helix DNA-binding domain"/>
    <property type="match status" value="1"/>
</dbReference>
<evidence type="ECO:0000313" key="8">
    <source>
        <dbReference type="Proteomes" id="UP001469749"/>
    </source>
</evidence>
<dbReference type="InterPro" id="IPR013324">
    <property type="entry name" value="RNA_pol_sigma_r3/r4-like"/>
</dbReference>
<comment type="similarity">
    <text evidence="1">Belongs to the sigma-70 factor family. ECF subfamily.</text>
</comment>
<name>A0ABV1B107_9FIRM</name>
<gene>
    <name evidence="7" type="ORF">WMO25_03390</name>
</gene>
<dbReference type="PANTHER" id="PTHR43133">
    <property type="entry name" value="RNA POLYMERASE ECF-TYPE SIGMA FACTO"/>
    <property type="match status" value="1"/>
</dbReference>
<keyword evidence="2" id="KW-0805">Transcription regulation</keyword>
<proteinExistence type="inferred from homology"/>
<protein>
    <submittedName>
        <fullName evidence="7">Sigma-70 family RNA polymerase sigma factor</fullName>
    </submittedName>
</protein>
<evidence type="ECO:0000256" key="3">
    <source>
        <dbReference type="ARBA" id="ARBA00023082"/>
    </source>
</evidence>
<dbReference type="RefSeq" id="WP_349084061.1">
    <property type="nucleotide sequence ID" value="NZ_JBBMEK010000023.1"/>
</dbReference>
<dbReference type="InterPro" id="IPR036388">
    <property type="entry name" value="WH-like_DNA-bd_sf"/>
</dbReference>
<dbReference type="Pfam" id="PF08281">
    <property type="entry name" value="Sigma70_r4_2"/>
    <property type="match status" value="1"/>
</dbReference>
<dbReference type="SUPFAM" id="SSF88659">
    <property type="entry name" value="Sigma3 and sigma4 domains of RNA polymerase sigma factors"/>
    <property type="match status" value="1"/>
</dbReference>
<evidence type="ECO:0000256" key="4">
    <source>
        <dbReference type="ARBA" id="ARBA00023163"/>
    </source>
</evidence>
<keyword evidence="8" id="KW-1185">Reference proteome</keyword>
<dbReference type="Pfam" id="PF04542">
    <property type="entry name" value="Sigma70_r2"/>
    <property type="match status" value="1"/>
</dbReference>
<keyword evidence="3" id="KW-0731">Sigma factor</keyword>